<feature type="domain" description="Flagellar assembly protein FliH/Type III secretion system HrpE" evidence="7">
    <location>
        <begin position="129"/>
        <end position="253"/>
    </location>
</feature>
<evidence type="ECO:0000313" key="8">
    <source>
        <dbReference type="EMBL" id="VBB08098.1"/>
    </source>
</evidence>
<keyword evidence="8" id="KW-0282">Flagellum</keyword>
<evidence type="ECO:0000256" key="5">
    <source>
        <dbReference type="ARBA" id="ARBA00022927"/>
    </source>
</evidence>
<comment type="function">
    <text evidence="1">Needed for flagellar regrowth and assembly.</text>
</comment>
<evidence type="ECO:0000313" key="9">
    <source>
        <dbReference type="Proteomes" id="UP000277811"/>
    </source>
</evidence>
<keyword evidence="8" id="KW-0966">Cell projection</keyword>
<dbReference type="PANTHER" id="PTHR34982:SF1">
    <property type="entry name" value="FLAGELLAR ASSEMBLY PROTEIN FLIH"/>
    <property type="match status" value="1"/>
</dbReference>
<accession>A0A498RG69</accession>
<dbReference type="InterPro" id="IPR051472">
    <property type="entry name" value="T3SS_Stator/FliH"/>
</dbReference>
<evidence type="ECO:0000256" key="1">
    <source>
        <dbReference type="ARBA" id="ARBA00003041"/>
    </source>
</evidence>
<evidence type="ECO:0000256" key="6">
    <source>
        <dbReference type="ARBA" id="ARBA00023225"/>
    </source>
</evidence>
<dbReference type="InterPro" id="IPR018035">
    <property type="entry name" value="Flagellar_FliH/T3SS_HrpE"/>
</dbReference>
<dbReference type="PANTHER" id="PTHR34982">
    <property type="entry name" value="YOP PROTEINS TRANSLOCATION PROTEIN L"/>
    <property type="match status" value="1"/>
</dbReference>
<keyword evidence="9" id="KW-1185">Reference proteome</keyword>
<evidence type="ECO:0000259" key="7">
    <source>
        <dbReference type="Pfam" id="PF02108"/>
    </source>
</evidence>
<dbReference type="Pfam" id="PF02108">
    <property type="entry name" value="FliH"/>
    <property type="match status" value="1"/>
</dbReference>
<evidence type="ECO:0000256" key="4">
    <source>
        <dbReference type="ARBA" id="ARBA00022795"/>
    </source>
</evidence>
<name>A0A498RG69_9FIRM</name>
<evidence type="ECO:0000256" key="3">
    <source>
        <dbReference type="ARBA" id="ARBA00022448"/>
    </source>
</evidence>
<protein>
    <submittedName>
        <fullName evidence="8">Flagellar assembly protein flih/type iii secretion system hrpe</fullName>
    </submittedName>
</protein>
<gene>
    <name evidence="8" type="ORF">LUCI_3363</name>
</gene>
<dbReference type="EMBL" id="UPPP01000083">
    <property type="protein sequence ID" value="VBB08098.1"/>
    <property type="molecule type" value="Genomic_DNA"/>
</dbReference>
<dbReference type="GO" id="GO:0005829">
    <property type="term" value="C:cytosol"/>
    <property type="evidence" value="ECO:0007669"/>
    <property type="project" value="TreeGrafter"/>
</dbReference>
<keyword evidence="4" id="KW-1005">Bacterial flagellum biogenesis</keyword>
<keyword evidence="8" id="KW-0969">Cilium</keyword>
<comment type="similarity">
    <text evidence="2">Belongs to the FliH family.</text>
</comment>
<keyword evidence="5" id="KW-0653">Protein transport</keyword>
<dbReference type="AlphaFoldDB" id="A0A498RG69"/>
<dbReference type="Proteomes" id="UP000277811">
    <property type="component" value="Unassembled WGS sequence"/>
</dbReference>
<dbReference type="CDD" id="cd06503">
    <property type="entry name" value="ATP-synt_Fo_b"/>
    <property type="match status" value="1"/>
</dbReference>
<organism evidence="8 9">
    <name type="scientific">Lucifera butyrica</name>
    <dbReference type="NCBI Taxonomy" id="1351585"/>
    <lineage>
        <taxon>Bacteria</taxon>
        <taxon>Bacillati</taxon>
        <taxon>Bacillota</taxon>
        <taxon>Negativicutes</taxon>
        <taxon>Veillonellales</taxon>
        <taxon>Veillonellaceae</taxon>
        <taxon>Lucifera</taxon>
    </lineage>
</organism>
<keyword evidence="3" id="KW-0813">Transport</keyword>
<sequence length="264" mass="28967">MKNQVKLSFRVVKGTRLLSKIFKLVSVGGEPVVLVHRQAESEALVEAPQSEPAVMPGELLEIAGQKADTLLRDARQQAEQCLAQADEQAEKMKREAYDTGHAAGYQEGVSQGRQEAGREMQQAVADANAKAERIIRTAEQEAQETVLAAERTIVEIALAVAGKVLIQEIKENPMSVLPVVKAALEKVKDQENIEIRVNPDEFEQVVQSRKDLEMLLGREKALKIMPDQTIVAGGCVIDTAYGTVDAKLDSQFEMVKKALQEVLP</sequence>
<evidence type="ECO:0000256" key="2">
    <source>
        <dbReference type="ARBA" id="ARBA00006602"/>
    </source>
</evidence>
<proteinExistence type="inferred from homology"/>
<dbReference type="GO" id="GO:0015031">
    <property type="term" value="P:protein transport"/>
    <property type="evidence" value="ECO:0007669"/>
    <property type="project" value="UniProtKB-KW"/>
</dbReference>
<reference evidence="8 9" key="1">
    <citation type="submission" date="2018-06" db="EMBL/GenBank/DDBJ databases">
        <authorList>
            <person name="Strepis N."/>
        </authorList>
    </citation>
    <scope>NUCLEOTIDE SEQUENCE [LARGE SCALE GENOMIC DNA]</scope>
    <source>
        <strain evidence="8">LUCI</strain>
    </source>
</reference>
<keyword evidence="6" id="KW-1006">Bacterial flagellum protein export</keyword>
<dbReference type="GO" id="GO:0044781">
    <property type="term" value="P:bacterial-type flagellum organization"/>
    <property type="evidence" value="ECO:0007669"/>
    <property type="project" value="UniProtKB-KW"/>
</dbReference>